<evidence type="ECO:0000256" key="5">
    <source>
        <dbReference type="ARBA" id="ARBA00023002"/>
    </source>
</evidence>
<dbReference type="InterPro" id="IPR003171">
    <property type="entry name" value="Mehydrof_redctse-like"/>
</dbReference>
<gene>
    <name evidence="7" type="ORF">GCM10022222_33650</name>
</gene>
<evidence type="ECO:0000256" key="6">
    <source>
        <dbReference type="RuleBase" id="RU003862"/>
    </source>
</evidence>
<evidence type="ECO:0000256" key="4">
    <source>
        <dbReference type="ARBA" id="ARBA00022827"/>
    </source>
</evidence>
<keyword evidence="8" id="KW-1185">Reference proteome</keyword>
<evidence type="ECO:0000313" key="8">
    <source>
        <dbReference type="Proteomes" id="UP001500689"/>
    </source>
</evidence>
<comment type="similarity">
    <text evidence="6">Belongs to the methylenetetrahydrofolate reductase family.</text>
</comment>
<comment type="pathway">
    <text evidence="2 6">One-carbon metabolism; tetrahydrofolate interconversion.</text>
</comment>
<name>A0ABP6WCE3_9PSEU</name>
<dbReference type="Pfam" id="PF02219">
    <property type="entry name" value="MTHFR"/>
    <property type="match status" value="1"/>
</dbReference>
<evidence type="ECO:0000256" key="1">
    <source>
        <dbReference type="ARBA" id="ARBA00001974"/>
    </source>
</evidence>
<dbReference type="RefSeq" id="WP_344860707.1">
    <property type="nucleotide sequence ID" value="NZ_BAAAZN010000006.1"/>
</dbReference>
<evidence type="ECO:0000256" key="3">
    <source>
        <dbReference type="ARBA" id="ARBA00022630"/>
    </source>
</evidence>
<organism evidence="7 8">
    <name type="scientific">Amycolatopsis ultiminotia</name>
    <dbReference type="NCBI Taxonomy" id="543629"/>
    <lineage>
        <taxon>Bacteria</taxon>
        <taxon>Bacillati</taxon>
        <taxon>Actinomycetota</taxon>
        <taxon>Actinomycetes</taxon>
        <taxon>Pseudonocardiales</taxon>
        <taxon>Pseudonocardiaceae</taxon>
        <taxon>Amycolatopsis</taxon>
    </lineage>
</organism>
<dbReference type="Gene3D" id="3.20.20.220">
    <property type="match status" value="1"/>
</dbReference>
<reference evidence="8" key="1">
    <citation type="journal article" date="2019" name="Int. J. Syst. Evol. Microbiol.">
        <title>The Global Catalogue of Microorganisms (GCM) 10K type strain sequencing project: providing services to taxonomists for standard genome sequencing and annotation.</title>
        <authorList>
            <consortium name="The Broad Institute Genomics Platform"/>
            <consortium name="The Broad Institute Genome Sequencing Center for Infectious Disease"/>
            <person name="Wu L."/>
            <person name="Ma J."/>
        </authorList>
    </citation>
    <scope>NUCLEOTIDE SEQUENCE [LARGE SCALE GENOMIC DNA]</scope>
    <source>
        <strain evidence="8">JCM 16898</strain>
    </source>
</reference>
<dbReference type="Proteomes" id="UP001500689">
    <property type="component" value="Unassembled WGS sequence"/>
</dbReference>
<proteinExistence type="inferred from homology"/>
<dbReference type="InterPro" id="IPR029041">
    <property type="entry name" value="FAD-linked_oxidoreductase-like"/>
</dbReference>
<keyword evidence="4 6" id="KW-0274">FAD</keyword>
<protein>
    <recommendedName>
        <fullName evidence="6">Methylenetetrahydrofolate reductase</fullName>
    </recommendedName>
</protein>
<keyword evidence="3 6" id="KW-0285">Flavoprotein</keyword>
<comment type="cofactor">
    <cofactor evidence="1 6">
        <name>FAD</name>
        <dbReference type="ChEBI" id="CHEBI:57692"/>
    </cofactor>
</comment>
<comment type="caution">
    <text evidence="7">The sequence shown here is derived from an EMBL/GenBank/DDBJ whole genome shotgun (WGS) entry which is preliminary data.</text>
</comment>
<keyword evidence="5 6" id="KW-0560">Oxidoreductase</keyword>
<evidence type="ECO:0000256" key="2">
    <source>
        <dbReference type="ARBA" id="ARBA00004777"/>
    </source>
</evidence>
<evidence type="ECO:0000313" key="7">
    <source>
        <dbReference type="EMBL" id="GAA3547301.1"/>
    </source>
</evidence>
<sequence length="289" mass="30820">MSGDRAEASLLTDFSLEMTGKDVGHLTAAAPDVPAGTRVHLTYLEHEDLATRVAAARACRELGLTPVPHVSARRLTSQADLERFLAGLAEVSAVERLFVIGGDPATPHGPYPDALSVLESGVLQRFGVREAGIAGYPEGHPGIEPDTLWQALADKAALLAGTGMASTVVTQFGFDSDAVLEWVAQVRARGIDLPVRVGVPGPAGIRRLLRYAARLGVGTSAGIVRKYGFSITNLMGTAGPDRFLRDLALRWDPARHGEVRIHFYSFGGVAATVEWIADFTTRGTQEVRS</sequence>
<dbReference type="SUPFAM" id="SSF51730">
    <property type="entry name" value="FAD-linked oxidoreductase"/>
    <property type="match status" value="1"/>
</dbReference>
<accession>A0ABP6WCE3</accession>
<dbReference type="EMBL" id="BAAAZN010000006">
    <property type="protein sequence ID" value="GAA3547301.1"/>
    <property type="molecule type" value="Genomic_DNA"/>
</dbReference>